<feature type="coiled-coil region" evidence="1">
    <location>
        <begin position="94"/>
        <end position="138"/>
    </location>
</feature>
<dbReference type="AlphaFoldDB" id="A0A485AYG5"/>
<organism evidence="2 3">
    <name type="scientific">Kluyvera cryocrescens</name>
    <name type="common">Kluyvera citrophila</name>
    <dbReference type="NCBI Taxonomy" id="580"/>
    <lineage>
        <taxon>Bacteria</taxon>
        <taxon>Pseudomonadati</taxon>
        <taxon>Pseudomonadota</taxon>
        <taxon>Gammaproteobacteria</taxon>
        <taxon>Enterobacterales</taxon>
        <taxon>Enterobacteriaceae</taxon>
        <taxon>Kluyvera</taxon>
    </lineage>
</organism>
<gene>
    <name evidence="2" type="ORF">NCTC12993_01910</name>
</gene>
<proteinExistence type="predicted"/>
<accession>A0A485AYG5</accession>
<keyword evidence="3" id="KW-1185">Reference proteome</keyword>
<protein>
    <submittedName>
        <fullName evidence="2">Uncharacterized protein</fullName>
    </submittedName>
</protein>
<dbReference type="Proteomes" id="UP000401081">
    <property type="component" value="Unassembled WGS sequence"/>
</dbReference>
<dbReference type="EMBL" id="CAADJD010000015">
    <property type="protein sequence ID" value="VFS61399.1"/>
    <property type="molecule type" value="Genomic_DNA"/>
</dbReference>
<evidence type="ECO:0000256" key="1">
    <source>
        <dbReference type="SAM" id="Coils"/>
    </source>
</evidence>
<reference evidence="2 3" key="1">
    <citation type="submission" date="2019-03" db="EMBL/GenBank/DDBJ databases">
        <authorList>
            <consortium name="Pathogen Informatics"/>
        </authorList>
    </citation>
    <scope>NUCLEOTIDE SEQUENCE [LARGE SCALE GENOMIC DNA]</scope>
    <source>
        <strain evidence="2 3">NCTC12993</strain>
    </source>
</reference>
<keyword evidence="1" id="KW-0175">Coiled coil</keyword>
<dbReference type="RefSeq" id="WP_061280832.1">
    <property type="nucleotide sequence ID" value="NZ_BCTM01000007.1"/>
</dbReference>
<evidence type="ECO:0000313" key="2">
    <source>
        <dbReference type="EMBL" id="VFS61399.1"/>
    </source>
</evidence>
<evidence type="ECO:0000313" key="3">
    <source>
        <dbReference type="Proteomes" id="UP000401081"/>
    </source>
</evidence>
<name>A0A485AYG5_KLUCR</name>
<sequence>MKNWEKILITAPLHTIPKPGTKAYRIWRALVDGPVCEDELLQIAGKHYRSPLQQLMNEKHGWWFIHEDTDERGVIVSRYLDGRHLSCDWELDAQARAERREQLAKKSADKAEAEAARTAKAIRELVKAEDLLEEINDRIKQNGTPKDAD</sequence>